<keyword evidence="2" id="KW-1185">Reference proteome</keyword>
<organism evidence="1 2">
    <name type="scientific">Catenuloplanes indicus</name>
    <dbReference type="NCBI Taxonomy" id="137267"/>
    <lineage>
        <taxon>Bacteria</taxon>
        <taxon>Bacillati</taxon>
        <taxon>Actinomycetota</taxon>
        <taxon>Actinomycetes</taxon>
        <taxon>Micromonosporales</taxon>
        <taxon>Micromonosporaceae</taxon>
        <taxon>Catenuloplanes</taxon>
    </lineage>
</organism>
<name>A0AAE3VYG0_9ACTN</name>
<reference evidence="1 2" key="1">
    <citation type="submission" date="2023-07" db="EMBL/GenBank/DDBJ databases">
        <title>Sequencing the genomes of 1000 actinobacteria strains.</title>
        <authorList>
            <person name="Klenk H.-P."/>
        </authorList>
    </citation>
    <scope>NUCLEOTIDE SEQUENCE [LARGE SCALE GENOMIC DNA]</scope>
    <source>
        <strain evidence="1 2">DSM 44709</strain>
    </source>
</reference>
<accession>A0AAE3VYG0</accession>
<evidence type="ECO:0000313" key="1">
    <source>
        <dbReference type="EMBL" id="MDQ0366069.1"/>
    </source>
</evidence>
<sequence>MPQMRERLPSVNVPHKAYFPREVLGGMCVPSSENALPAGCRMIGLAYDKGKPLGIVHLLGRRVAASS</sequence>
<evidence type="ECO:0000313" key="2">
    <source>
        <dbReference type="Proteomes" id="UP001240236"/>
    </source>
</evidence>
<gene>
    <name evidence="1" type="ORF">J2S42_002738</name>
</gene>
<proteinExistence type="predicted"/>
<dbReference type="AlphaFoldDB" id="A0AAE3VYG0"/>
<protein>
    <submittedName>
        <fullName evidence="1">Uncharacterized protein</fullName>
    </submittedName>
</protein>
<comment type="caution">
    <text evidence="1">The sequence shown here is derived from an EMBL/GenBank/DDBJ whole genome shotgun (WGS) entry which is preliminary data.</text>
</comment>
<dbReference type="EMBL" id="JAUSUZ010000001">
    <property type="protein sequence ID" value="MDQ0366069.1"/>
    <property type="molecule type" value="Genomic_DNA"/>
</dbReference>
<dbReference type="Proteomes" id="UP001240236">
    <property type="component" value="Unassembled WGS sequence"/>
</dbReference>